<evidence type="ECO:0000259" key="19">
    <source>
        <dbReference type="PROSITE" id="PS50089"/>
    </source>
</evidence>
<feature type="compositionally biased region" description="Pro residues" evidence="18">
    <location>
        <begin position="127"/>
        <end position="142"/>
    </location>
</feature>
<dbReference type="PROSITE" id="PS00518">
    <property type="entry name" value="ZF_RING_1"/>
    <property type="match status" value="1"/>
</dbReference>
<evidence type="ECO:0000256" key="9">
    <source>
        <dbReference type="ARBA" id="ARBA00022771"/>
    </source>
</evidence>
<comment type="catalytic activity">
    <reaction evidence="1">
        <text>S-ubiquitinyl-[E2 ubiquitin-conjugating enzyme]-L-cysteine + [acceptor protein]-L-lysine = [E2 ubiquitin-conjugating enzyme]-L-cysteine + N(6)-ubiquitinyl-[acceptor protein]-L-lysine.</text>
        <dbReference type="EC" id="2.3.2.27"/>
    </reaction>
</comment>
<dbReference type="SUPFAM" id="SSF57850">
    <property type="entry name" value="RING/U-box"/>
    <property type="match status" value="1"/>
</dbReference>
<keyword evidence="12" id="KW-0238">DNA-binding</keyword>
<evidence type="ECO:0000313" key="22">
    <source>
        <dbReference type="EMBL" id="JAT73341.1"/>
    </source>
</evidence>
<evidence type="ECO:0000256" key="6">
    <source>
        <dbReference type="ARBA" id="ARBA00022679"/>
    </source>
</evidence>
<keyword evidence="14" id="KW-0539">Nucleus</keyword>
<feature type="region of interest" description="Disordered" evidence="18">
    <location>
        <begin position="410"/>
        <end position="429"/>
    </location>
</feature>
<evidence type="ECO:0000256" key="18">
    <source>
        <dbReference type="SAM" id="MobiDB-lite"/>
    </source>
</evidence>
<dbReference type="GO" id="GO:0006281">
    <property type="term" value="P:DNA repair"/>
    <property type="evidence" value="ECO:0007669"/>
    <property type="project" value="UniProtKB-KW"/>
</dbReference>
<feature type="domain" description="RING-type" evidence="19">
    <location>
        <begin position="34"/>
        <end position="78"/>
    </location>
</feature>
<feature type="domain" description="UBZ4-type" evidence="21">
    <location>
        <begin position="252"/>
        <end position="279"/>
    </location>
</feature>
<dbReference type="PANTHER" id="PTHR14134:SF2">
    <property type="entry name" value="E3 UBIQUITIN-PROTEIN LIGASE RAD18"/>
    <property type="match status" value="1"/>
</dbReference>
<evidence type="ECO:0000256" key="2">
    <source>
        <dbReference type="ARBA" id="ARBA00004123"/>
    </source>
</evidence>
<evidence type="ECO:0000256" key="17">
    <source>
        <dbReference type="PROSITE-ProRule" id="PRU01256"/>
    </source>
</evidence>
<dbReference type="PROSITE" id="PS50800">
    <property type="entry name" value="SAP"/>
    <property type="match status" value="1"/>
</dbReference>
<dbReference type="InterPro" id="IPR006642">
    <property type="entry name" value="Rad18_UBZ4"/>
</dbReference>
<feature type="domain" description="SAP" evidence="20">
    <location>
        <begin position="341"/>
        <end position="375"/>
    </location>
</feature>
<evidence type="ECO:0000256" key="3">
    <source>
        <dbReference type="ARBA" id="ARBA00004906"/>
    </source>
</evidence>
<protein>
    <recommendedName>
        <fullName evidence="5">RING-type E3 ubiquitin transferase</fullName>
        <ecNumber evidence="5">2.3.2.27</ecNumber>
    </recommendedName>
    <alternativeName>
        <fullName evidence="15">RING-type E3 ubiquitin transferase RAD18</fullName>
    </alternativeName>
</protein>
<dbReference type="PANTHER" id="PTHR14134">
    <property type="entry name" value="E3 UBIQUITIN-PROTEIN LIGASE RAD18"/>
    <property type="match status" value="1"/>
</dbReference>
<dbReference type="AlphaFoldDB" id="A0A1D2A2N8"/>
<dbReference type="GO" id="GO:0006513">
    <property type="term" value="P:protein monoubiquitination"/>
    <property type="evidence" value="ECO:0007669"/>
    <property type="project" value="InterPro"/>
</dbReference>
<dbReference type="InterPro" id="IPR013083">
    <property type="entry name" value="Znf_RING/FYVE/PHD"/>
</dbReference>
<dbReference type="UniPathway" id="UPA00143"/>
<evidence type="ECO:0000256" key="7">
    <source>
        <dbReference type="ARBA" id="ARBA00022723"/>
    </source>
</evidence>
<evidence type="ECO:0000256" key="11">
    <source>
        <dbReference type="ARBA" id="ARBA00022833"/>
    </source>
</evidence>
<dbReference type="EC" id="2.3.2.27" evidence="5"/>
<evidence type="ECO:0000256" key="5">
    <source>
        <dbReference type="ARBA" id="ARBA00012483"/>
    </source>
</evidence>
<evidence type="ECO:0000256" key="14">
    <source>
        <dbReference type="ARBA" id="ARBA00023242"/>
    </source>
</evidence>
<evidence type="ECO:0000256" key="15">
    <source>
        <dbReference type="ARBA" id="ARBA00031783"/>
    </source>
</evidence>
<feature type="compositionally biased region" description="Low complexity" evidence="18">
    <location>
        <begin position="321"/>
        <end position="332"/>
    </location>
</feature>
<dbReference type="Pfam" id="PF13445">
    <property type="entry name" value="zf-RING_UBOX"/>
    <property type="match status" value="1"/>
</dbReference>
<dbReference type="GO" id="GO:0061630">
    <property type="term" value="F:ubiquitin protein ligase activity"/>
    <property type="evidence" value="ECO:0007669"/>
    <property type="project" value="UniProtKB-EC"/>
</dbReference>
<sequence length="429" mass="43883">MLGEREGERPSQSTDFPDTEQGECLRLLDVSLRCSICYGIYDTPLMLRGCGHTFCASCIRGSLDFQEKAGQPACPGCRHPCDARDLLPCHSLREAADRYRRARGAILDLLRPVPPPRASSAELEGAPAPPPAAAPGPPPPAPQRMRTRSSSKSSEAEAGPGSRGSDGTASPSASSSSSGSEWDVDPAAASEADSSPAKGGRSGGQVPCKRQRTGAGGGSDEVGCVTGSDPEHSRNPGLGGPSPPESDPPKGFVACPICARRVPAFYINSHVDACLARGAGPGDGPGGGGAGDGTRLPAWKGRSFSAAPQEDPLGPQGGRDAPAAPSTAATGPLPLPPKLVPGLVSDKALRAMLKRVGLPLDGRRADLVARYGRLRREVEVSNDRGERATYARLARRVVAAERQVAAATLLQGGGGEGGGGAAPRVLAPA</sequence>
<keyword evidence="8 17" id="KW-0227">DNA damage</keyword>
<dbReference type="GO" id="GO:0097505">
    <property type="term" value="C:Rad6-Rad18 complex"/>
    <property type="evidence" value="ECO:0007669"/>
    <property type="project" value="TreeGrafter"/>
</dbReference>
<evidence type="ECO:0000259" key="20">
    <source>
        <dbReference type="PROSITE" id="PS50800"/>
    </source>
</evidence>
<dbReference type="GO" id="GO:0005634">
    <property type="term" value="C:nucleus"/>
    <property type="evidence" value="ECO:0007669"/>
    <property type="project" value="UniProtKB-SubCell"/>
</dbReference>
<dbReference type="SMART" id="SM00734">
    <property type="entry name" value="ZnF_Rad18"/>
    <property type="match status" value="1"/>
</dbReference>
<reference evidence="22" key="1">
    <citation type="submission" date="2015-08" db="EMBL/GenBank/DDBJ databases">
        <authorList>
            <person name="Babu N.S."/>
            <person name="Beckwith C.J."/>
            <person name="Beseler K.G."/>
            <person name="Brison A."/>
            <person name="Carone J.V."/>
            <person name="Caskin T.P."/>
            <person name="Diamond M."/>
            <person name="Durham M.E."/>
            <person name="Foxe J.M."/>
            <person name="Go M."/>
            <person name="Henderson B.A."/>
            <person name="Jones I.B."/>
            <person name="McGettigan J.A."/>
            <person name="Micheletti S.J."/>
            <person name="Nasrallah M.E."/>
            <person name="Ortiz D."/>
            <person name="Piller C.R."/>
            <person name="Privatt S.R."/>
            <person name="Schneider S.L."/>
            <person name="Sharp S."/>
            <person name="Smith T.C."/>
            <person name="Stanton J.D."/>
            <person name="Ullery H.E."/>
            <person name="Wilson R.J."/>
            <person name="Serrano M.G."/>
            <person name="Buck G."/>
            <person name="Lee V."/>
            <person name="Wang Y."/>
            <person name="Carvalho R."/>
            <person name="Voegtly L."/>
            <person name="Shi R."/>
            <person name="Duckworth R."/>
            <person name="Johnson A."/>
            <person name="Loviza R."/>
            <person name="Walstead R."/>
            <person name="Shah Z."/>
            <person name="Kiflezghi M."/>
            <person name="Wade K."/>
            <person name="Ball S.L."/>
            <person name="Bradley K.W."/>
            <person name="Asai D.J."/>
            <person name="Bowman C.A."/>
            <person name="Russell D.A."/>
            <person name="Pope W.H."/>
            <person name="Jacobs-Sera D."/>
            <person name="Hendrix R.W."/>
            <person name="Hatfull G.F."/>
        </authorList>
    </citation>
    <scope>NUCLEOTIDE SEQUENCE</scope>
</reference>
<comment type="subcellular location">
    <subcellularLocation>
        <location evidence="2">Nucleus</location>
    </subcellularLocation>
</comment>
<dbReference type="SMART" id="SM00184">
    <property type="entry name" value="RING"/>
    <property type="match status" value="1"/>
</dbReference>
<evidence type="ECO:0000256" key="10">
    <source>
        <dbReference type="ARBA" id="ARBA00022786"/>
    </source>
</evidence>
<feature type="compositionally biased region" description="Gly residues" evidence="18">
    <location>
        <begin position="411"/>
        <end position="421"/>
    </location>
</feature>
<accession>A0A1D2A2N8</accession>
<dbReference type="PROSITE" id="PS51908">
    <property type="entry name" value="ZF_UBZ4"/>
    <property type="match status" value="1"/>
</dbReference>
<keyword evidence="6" id="KW-0808">Transferase</keyword>
<comment type="similarity">
    <text evidence="4">Belongs to the RAD18 family.</text>
</comment>
<feature type="region of interest" description="Disordered" evidence="18">
    <location>
        <begin position="116"/>
        <end position="253"/>
    </location>
</feature>
<feature type="compositionally biased region" description="Low complexity" evidence="18">
    <location>
        <begin position="165"/>
        <end position="197"/>
    </location>
</feature>
<evidence type="ECO:0000259" key="21">
    <source>
        <dbReference type="PROSITE" id="PS51908"/>
    </source>
</evidence>
<feature type="region of interest" description="Disordered" evidence="18">
    <location>
        <begin position="284"/>
        <end position="338"/>
    </location>
</feature>
<dbReference type="Gene3D" id="3.30.160.60">
    <property type="entry name" value="Classic Zinc Finger"/>
    <property type="match status" value="1"/>
</dbReference>
<keyword evidence="10" id="KW-0833">Ubl conjugation pathway</keyword>
<proteinExistence type="inferred from homology"/>
<dbReference type="InterPro" id="IPR017907">
    <property type="entry name" value="Znf_RING_CS"/>
</dbReference>
<evidence type="ECO:0000256" key="12">
    <source>
        <dbReference type="ARBA" id="ARBA00023125"/>
    </source>
</evidence>
<dbReference type="PROSITE" id="PS50089">
    <property type="entry name" value="ZF_RING_2"/>
    <property type="match status" value="1"/>
</dbReference>
<feature type="non-terminal residue" evidence="22">
    <location>
        <position position="429"/>
    </location>
</feature>
<name>A0A1D2A2N8_AUXPR</name>
<dbReference type="GO" id="GO:0006301">
    <property type="term" value="P:DNA damage tolerance"/>
    <property type="evidence" value="ECO:0007669"/>
    <property type="project" value="InterPro"/>
</dbReference>
<dbReference type="Gene3D" id="3.30.40.10">
    <property type="entry name" value="Zinc/RING finger domain, C3HC4 (zinc finger)"/>
    <property type="match status" value="1"/>
</dbReference>
<comment type="pathway">
    <text evidence="3">Protein modification; protein ubiquitination.</text>
</comment>
<evidence type="ECO:0000256" key="13">
    <source>
        <dbReference type="ARBA" id="ARBA00023204"/>
    </source>
</evidence>
<dbReference type="InterPro" id="IPR001841">
    <property type="entry name" value="Znf_RING"/>
</dbReference>
<evidence type="ECO:0000256" key="16">
    <source>
        <dbReference type="PROSITE-ProRule" id="PRU00175"/>
    </source>
</evidence>
<evidence type="ECO:0000256" key="4">
    <source>
        <dbReference type="ARBA" id="ARBA00009506"/>
    </source>
</evidence>
<gene>
    <name evidence="22" type="ORF">g.100433</name>
</gene>
<organism evidence="22">
    <name type="scientific">Auxenochlorella protothecoides</name>
    <name type="common">Green microalga</name>
    <name type="synonym">Chlorella protothecoides</name>
    <dbReference type="NCBI Taxonomy" id="3075"/>
    <lineage>
        <taxon>Eukaryota</taxon>
        <taxon>Viridiplantae</taxon>
        <taxon>Chlorophyta</taxon>
        <taxon>core chlorophytes</taxon>
        <taxon>Trebouxiophyceae</taxon>
        <taxon>Chlorellales</taxon>
        <taxon>Chlorellaceae</taxon>
        <taxon>Auxenochlorella</taxon>
    </lineage>
</organism>
<dbReference type="GO" id="GO:0008270">
    <property type="term" value="F:zinc ion binding"/>
    <property type="evidence" value="ECO:0007669"/>
    <property type="project" value="UniProtKB-KW"/>
</dbReference>
<keyword evidence="11" id="KW-0862">Zinc</keyword>
<dbReference type="EMBL" id="GDKF01005281">
    <property type="protein sequence ID" value="JAT73341.1"/>
    <property type="molecule type" value="Transcribed_RNA"/>
</dbReference>
<dbReference type="GO" id="GO:0003697">
    <property type="term" value="F:single-stranded DNA binding"/>
    <property type="evidence" value="ECO:0007669"/>
    <property type="project" value="InterPro"/>
</dbReference>
<dbReference type="InterPro" id="IPR039577">
    <property type="entry name" value="Rad18"/>
</dbReference>
<keyword evidence="7" id="KW-0479">Metal-binding</keyword>
<keyword evidence="9 16" id="KW-0863">Zinc-finger</keyword>
<dbReference type="InterPro" id="IPR003034">
    <property type="entry name" value="SAP_dom"/>
</dbReference>
<keyword evidence="13 17" id="KW-0234">DNA repair</keyword>
<dbReference type="InterPro" id="IPR027370">
    <property type="entry name" value="Znf-RING_euk"/>
</dbReference>
<evidence type="ECO:0000256" key="8">
    <source>
        <dbReference type="ARBA" id="ARBA00022763"/>
    </source>
</evidence>
<evidence type="ECO:0000256" key="1">
    <source>
        <dbReference type="ARBA" id="ARBA00000900"/>
    </source>
</evidence>